<keyword evidence="1" id="KW-0812">Transmembrane</keyword>
<dbReference type="PATRIC" id="fig|34073.19.peg.4903"/>
<keyword evidence="1" id="KW-0472">Membrane</keyword>
<dbReference type="RefSeq" id="WP_047786297.1">
    <property type="nucleotide sequence ID" value="NZ_JZWI01000027.1"/>
</dbReference>
<protein>
    <submittedName>
        <fullName evidence="2">Uncharacterized protein</fullName>
    </submittedName>
</protein>
<keyword evidence="3" id="KW-1185">Reference proteome</keyword>
<evidence type="ECO:0000313" key="2">
    <source>
        <dbReference type="EMBL" id="KLN54032.1"/>
    </source>
</evidence>
<gene>
    <name evidence="2" type="ORF">VPARA_47940</name>
</gene>
<organism evidence="2 3">
    <name type="scientific">Variovorax paradoxus</name>
    <dbReference type="NCBI Taxonomy" id="34073"/>
    <lineage>
        <taxon>Bacteria</taxon>
        <taxon>Pseudomonadati</taxon>
        <taxon>Pseudomonadota</taxon>
        <taxon>Betaproteobacteria</taxon>
        <taxon>Burkholderiales</taxon>
        <taxon>Comamonadaceae</taxon>
        <taxon>Variovorax</taxon>
    </lineage>
</organism>
<evidence type="ECO:0000256" key="1">
    <source>
        <dbReference type="SAM" id="Phobius"/>
    </source>
</evidence>
<feature type="transmembrane region" description="Helical" evidence="1">
    <location>
        <begin position="7"/>
        <end position="34"/>
    </location>
</feature>
<feature type="transmembrane region" description="Helical" evidence="1">
    <location>
        <begin position="46"/>
        <end position="68"/>
    </location>
</feature>
<proteinExistence type="predicted"/>
<keyword evidence="1" id="KW-1133">Transmembrane helix</keyword>
<dbReference type="AlphaFoldDB" id="A0A0H2M001"/>
<accession>A0A0H2M001</accession>
<name>A0A0H2M001_VARPD</name>
<sequence>MRLSTIGIVLAVIDAILAKIGFVVFLGAAASISGGGGGHDLLPEPMMMGFLLGGPILLLLGVAIWLGVKIKAALVKAKARRDAATIGCSDPESPAS</sequence>
<evidence type="ECO:0000313" key="3">
    <source>
        <dbReference type="Proteomes" id="UP000035170"/>
    </source>
</evidence>
<dbReference type="EMBL" id="JZWI01000027">
    <property type="protein sequence ID" value="KLN54032.1"/>
    <property type="molecule type" value="Genomic_DNA"/>
</dbReference>
<dbReference type="Proteomes" id="UP000035170">
    <property type="component" value="Unassembled WGS sequence"/>
</dbReference>
<reference evidence="2 3" key="1">
    <citation type="submission" date="2015-03" db="EMBL/GenBank/DDBJ databases">
        <title>Genome sequence of Variovorax paradoxus TBEA6.</title>
        <authorList>
            <person name="Poehlein A."/>
            <person name="Schuldes J."/>
            <person name="Wuebbeler J.H."/>
            <person name="Hiessl S."/>
            <person name="Steinbuechel A."/>
            <person name="Daniel R."/>
        </authorList>
    </citation>
    <scope>NUCLEOTIDE SEQUENCE [LARGE SCALE GENOMIC DNA]</scope>
    <source>
        <strain evidence="2 3">TBEA6</strain>
    </source>
</reference>
<comment type="caution">
    <text evidence="2">The sequence shown here is derived from an EMBL/GenBank/DDBJ whole genome shotgun (WGS) entry which is preliminary data.</text>
</comment>